<keyword evidence="7 10" id="KW-0067">ATP-binding</keyword>
<evidence type="ECO:0000256" key="10">
    <source>
        <dbReference type="HAMAP-Rule" id="MF_00061"/>
    </source>
</evidence>
<dbReference type="PANTHER" id="PTHR43527:SF2">
    <property type="entry name" value="4-DIPHOSPHOCYTIDYL-2-C-METHYL-D-ERYTHRITOL KINASE, CHLOROPLASTIC"/>
    <property type="match status" value="1"/>
</dbReference>
<dbReference type="STRING" id="740709.A10D4_09274"/>
<dbReference type="GO" id="GO:0005524">
    <property type="term" value="F:ATP binding"/>
    <property type="evidence" value="ECO:0007669"/>
    <property type="project" value="UniProtKB-UniRule"/>
</dbReference>
<dbReference type="GO" id="GO:0016114">
    <property type="term" value="P:terpenoid biosynthetic process"/>
    <property type="evidence" value="ECO:0007669"/>
    <property type="project" value="UniProtKB-UniRule"/>
</dbReference>
<evidence type="ECO:0000256" key="7">
    <source>
        <dbReference type="ARBA" id="ARBA00022840"/>
    </source>
</evidence>
<evidence type="ECO:0000256" key="4">
    <source>
        <dbReference type="ARBA" id="ARBA00022679"/>
    </source>
</evidence>
<comment type="pathway">
    <text evidence="10">Isoprenoid biosynthesis; isopentenyl diphosphate biosynthesis via DXP pathway; isopentenyl diphosphate from 1-deoxy-D-xylulose 5-phosphate: step 3/6.</text>
</comment>
<evidence type="ECO:0000256" key="1">
    <source>
        <dbReference type="ARBA" id="ARBA00009684"/>
    </source>
</evidence>
<sequence>MDASTTITLPAPAKLNLFLHITGRRNDGYHQLETLFQFLDVGDRLRFQPRSDQQIELLDDSGIATDDNLVMKAARLLKHYAEQHQQPVTGVSIGLQKLLPAGGGLGGGSSDAATTLLGLRHLWQLSISDTELRQLALSLGADVPIFIYGQAAFARGVGEQFFPASPACPWYLVAKPNDLHIATAELFQHPDLPRQTASIDFADWYFANSHNDFQQLVCQRYPEVAKLLSWLLEYAPARLTGTGACIFGSFATEAEARAAHAQLPANCSAFVARGLNQSPVIDALANAAGAS</sequence>
<comment type="caution">
    <text evidence="13">The sequence shown here is derived from an EMBL/GenBank/DDBJ whole genome shotgun (WGS) entry which is preliminary data.</text>
</comment>
<dbReference type="HAMAP" id="MF_00061">
    <property type="entry name" value="IspE"/>
    <property type="match status" value="1"/>
</dbReference>
<comment type="similarity">
    <text evidence="1 10">Belongs to the GHMP kinase family. IspE subfamily.</text>
</comment>
<dbReference type="SUPFAM" id="SSF54211">
    <property type="entry name" value="Ribosomal protein S5 domain 2-like"/>
    <property type="match status" value="1"/>
</dbReference>
<dbReference type="SUPFAM" id="SSF55060">
    <property type="entry name" value="GHMP Kinase, C-terminal domain"/>
    <property type="match status" value="1"/>
</dbReference>
<dbReference type="InterPro" id="IPR020568">
    <property type="entry name" value="Ribosomal_Su5_D2-typ_SF"/>
</dbReference>
<evidence type="ECO:0000256" key="9">
    <source>
        <dbReference type="ARBA" id="ARBA00032554"/>
    </source>
</evidence>
<evidence type="ECO:0000256" key="6">
    <source>
        <dbReference type="ARBA" id="ARBA00022777"/>
    </source>
</evidence>
<keyword evidence="6 10" id="KW-0418">Kinase</keyword>
<dbReference type="InterPro" id="IPR036554">
    <property type="entry name" value="GHMP_kinase_C_sf"/>
</dbReference>
<evidence type="ECO:0000256" key="3">
    <source>
        <dbReference type="ARBA" id="ARBA00017473"/>
    </source>
</evidence>
<dbReference type="Pfam" id="PF08544">
    <property type="entry name" value="GHMP_kinases_C"/>
    <property type="match status" value="1"/>
</dbReference>
<evidence type="ECO:0000256" key="2">
    <source>
        <dbReference type="ARBA" id="ARBA00012052"/>
    </source>
</evidence>
<dbReference type="EMBL" id="AMRG01000011">
    <property type="protein sequence ID" value="EKE82785.1"/>
    <property type="molecule type" value="Genomic_DNA"/>
</dbReference>
<dbReference type="PIRSF" id="PIRSF010376">
    <property type="entry name" value="IspE"/>
    <property type="match status" value="1"/>
</dbReference>
<dbReference type="Gene3D" id="3.30.230.10">
    <property type="match status" value="1"/>
</dbReference>
<dbReference type="GO" id="GO:0019288">
    <property type="term" value="P:isopentenyl diphosphate biosynthetic process, methylerythritol 4-phosphate pathway"/>
    <property type="evidence" value="ECO:0007669"/>
    <property type="project" value="UniProtKB-UniRule"/>
</dbReference>
<dbReference type="OrthoDB" id="9809438at2"/>
<dbReference type="NCBIfam" id="TIGR00154">
    <property type="entry name" value="ispE"/>
    <property type="match status" value="1"/>
</dbReference>
<dbReference type="GO" id="GO:0050515">
    <property type="term" value="F:4-(cytidine 5'-diphospho)-2-C-methyl-D-erythritol kinase activity"/>
    <property type="evidence" value="ECO:0007669"/>
    <property type="project" value="UniProtKB-UniRule"/>
</dbReference>
<comment type="function">
    <text evidence="10">Catalyzes the phosphorylation of the position 2 hydroxy group of 4-diphosphocytidyl-2C-methyl-D-erythritol.</text>
</comment>
<gene>
    <name evidence="10" type="primary">ispE</name>
    <name evidence="13" type="ORF">A10D4_09274</name>
</gene>
<dbReference type="AlphaFoldDB" id="K2KYL0"/>
<dbReference type="PANTHER" id="PTHR43527">
    <property type="entry name" value="4-DIPHOSPHOCYTIDYL-2-C-METHYL-D-ERYTHRITOL KINASE, CHLOROPLASTIC"/>
    <property type="match status" value="1"/>
</dbReference>
<feature type="domain" description="GHMP kinase C-terminal" evidence="12">
    <location>
        <begin position="209"/>
        <end position="268"/>
    </location>
</feature>
<feature type="active site" evidence="10">
    <location>
        <position position="142"/>
    </location>
</feature>
<proteinExistence type="inferred from homology"/>
<dbReference type="InterPro" id="IPR013750">
    <property type="entry name" value="GHMP_kinase_C_dom"/>
</dbReference>
<dbReference type="RefSeq" id="WP_008489135.1">
    <property type="nucleotide sequence ID" value="NZ_AMRG01000011.1"/>
</dbReference>
<keyword evidence="14" id="KW-1185">Reference proteome</keyword>
<dbReference type="EC" id="2.7.1.148" evidence="2 10"/>
<feature type="domain" description="GHMP kinase N-terminal" evidence="11">
    <location>
        <begin position="68"/>
        <end position="150"/>
    </location>
</feature>
<name>K2KYL0_9GAMM</name>
<dbReference type="Proteomes" id="UP000014115">
    <property type="component" value="Unassembled WGS sequence"/>
</dbReference>
<protein>
    <recommendedName>
        <fullName evidence="3 10">4-diphosphocytidyl-2-C-methyl-D-erythritol kinase</fullName>
        <shortName evidence="10">CMK</shortName>
        <ecNumber evidence="2 10">2.7.1.148</ecNumber>
    </recommendedName>
    <alternativeName>
        <fullName evidence="9 10">4-(cytidine-5'-diphospho)-2-C-methyl-D-erythritol kinase</fullName>
    </alternativeName>
</protein>
<keyword evidence="8 10" id="KW-0414">Isoprene biosynthesis</keyword>
<keyword evidence="4 10" id="KW-0808">Transferase</keyword>
<evidence type="ECO:0000313" key="14">
    <source>
        <dbReference type="Proteomes" id="UP000014115"/>
    </source>
</evidence>
<evidence type="ECO:0000256" key="5">
    <source>
        <dbReference type="ARBA" id="ARBA00022741"/>
    </source>
</evidence>
<evidence type="ECO:0000259" key="11">
    <source>
        <dbReference type="Pfam" id="PF00288"/>
    </source>
</evidence>
<feature type="active site" evidence="10">
    <location>
        <position position="14"/>
    </location>
</feature>
<dbReference type="UniPathway" id="UPA00056">
    <property type="reaction ID" value="UER00094"/>
</dbReference>
<dbReference type="InterPro" id="IPR006204">
    <property type="entry name" value="GHMP_kinase_N_dom"/>
</dbReference>
<dbReference type="eggNOG" id="COG1947">
    <property type="taxonomic scope" value="Bacteria"/>
</dbReference>
<dbReference type="Pfam" id="PF00288">
    <property type="entry name" value="GHMP_kinases_N"/>
    <property type="match status" value="1"/>
</dbReference>
<feature type="binding site" evidence="10">
    <location>
        <begin position="100"/>
        <end position="110"/>
    </location>
    <ligand>
        <name>ATP</name>
        <dbReference type="ChEBI" id="CHEBI:30616"/>
    </ligand>
</feature>
<dbReference type="InterPro" id="IPR004424">
    <property type="entry name" value="IspE"/>
</dbReference>
<dbReference type="Gene3D" id="3.30.70.890">
    <property type="entry name" value="GHMP kinase, C-terminal domain"/>
    <property type="match status" value="1"/>
</dbReference>
<evidence type="ECO:0000256" key="8">
    <source>
        <dbReference type="ARBA" id="ARBA00023229"/>
    </source>
</evidence>
<reference evidence="13 14" key="1">
    <citation type="journal article" date="2012" name="J. Bacteriol.">
        <title>Genome Sequence of Idiomarina xiamenensis Type Strain 10-D-4.</title>
        <authorList>
            <person name="Lai Q."/>
            <person name="Wang L."/>
            <person name="Wang W."/>
            <person name="Shao Z."/>
        </authorList>
    </citation>
    <scope>NUCLEOTIDE SEQUENCE [LARGE SCALE GENOMIC DNA]</scope>
    <source>
        <strain evidence="13 14">10-D-4</strain>
    </source>
</reference>
<keyword evidence="5 10" id="KW-0547">Nucleotide-binding</keyword>
<dbReference type="PATRIC" id="fig|740709.3.peg.1877"/>
<dbReference type="InterPro" id="IPR014721">
    <property type="entry name" value="Ribsml_uS5_D2-typ_fold_subgr"/>
</dbReference>
<accession>K2KYL0</accession>
<evidence type="ECO:0000259" key="12">
    <source>
        <dbReference type="Pfam" id="PF08544"/>
    </source>
</evidence>
<evidence type="ECO:0000313" key="13">
    <source>
        <dbReference type="EMBL" id="EKE82785.1"/>
    </source>
</evidence>
<organism evidence="13 14">
    <name type="scientific">Idiomarina xiamenensis 10-D-4</name>
    <dbReference type="NCBI Taxonomy" id="740709"/>
    <lineage>
        <taxon>Bacteria</taxon>
        <taxon>Pseudomonadati</taxon>
        <taxon>Pseudomonadota</taxon>
        <taxon>Gammaproteobacteria</taxon>
        <taxon>Alteromonadales</taxon>
        <taxon>Idiomarinaceae</taxon>
        <taxon>Idiomarina</taxon>
    </lineage>
</organism>
<comment type="catalytic activity">
    <reaction evidence="10">
        <text>4-CDP-2-C-methyl-D-erythritol + ATP = 4-CDP-2-C-methyl-D-erythritol 2-phosphate + ADP + H(+)</text>
        <dbReference type="Rhea" id="RHEA:18437"/>
        <dbReference type="ChEBI" id="CHEBI:15378"/>
        <dbReference type="ChEBI" id="CHEBI:30616"/>
        <dbReference type="ChEBI" id="CHEBI:57823"/>
        <dbReference type="ChEBI" id="CHEBI:57919"/>
        <dbReference type="ChEBI" id="CHEBI:456216"/>
        <dbReference type="EC" id="2.7.1.148"/>
    </reaction>
</comment>